<reference evidence="1" key="1">
    <citation type="journal article" date="2013" name="BMC Genomics">
        <title>Unscrambling butterfly oogenesis.</title>
        <authorList>
            <person name="Carter J.M."/>
            <person name="Baker S.C."/>
            <person name="Pink R."/>
            <person name="Carter D.R."/>
            <person name="Collins A."/>
            <person name="Tomlin J."/>
            <person name="Gibbs M."/>
            <person name="Breuker C.J."/>
        </authorList>
    </citation>
    <scope>NUCLEOTIDE SEQUENCE</scope>
    <source>
        <tissue evidence="1">Ovary</tissue>
    </source>
</reference>
<evidence type="ECO:0000313" key="1">
    <source>
        <dbReference type="EMBL" id="JAA82458.1"/>
    </source>
</evidence>
<name>S4P2A5_9NEOP</name>
<organism evidence="1">
    <name type="scientific">Pararge aegeria</name>
    <name type="common">speckled wood butterfly</name>
    <dbReference type="NCBI Taxonomy" id="116150"/>
    <lineage>
        <taxon>Eukaryota</taxon>
        <taxon>Metazoa</taxon>
        <taxon>Ecdysozoa</taxon>
        <taxon>Arthropoda</taxon>
        <taxon>Hexapoda</taxon>
        <taxon>Insecta</taxon>
        <taxon>Pterygota</taxon>
        <taxon>Neoptera</taxon>
        <taxon>Endopterygota</taxon>
        <taxon>Lepidoptera</taxon>
        <taxon>Glossata</taxon>
        <taxon>Ditrysia</taxon>
        <taxon>Papilionoidea</taxon>
        <taxon>Nymphalidae</taxon>
        <taxon>Satyrinae</taxon>
        <taxon>Satyrini</taxon>
        <taxon>Parargina</taxon>
        <taxon>Pararge</taxon>
    </lineage>
</organism>
<dbReference type="AlphaFoldDB" id="S4P2A5"/>
<reference evidence="1" key="2">
    <citation type="submission" date="2013-05" db="EMBL/GenBank/DDBJ databases">
        <authorList>
            <person name="Carter J.-M."/>
            <person name="Baker S.C."/>
            <person name="Pink R."/>
            <person name="Carter D.R.F."/>
            <person name="Collins A."/>
            <person name="Tomlin J."/>
            <person name="Gibbs M."/>
            <person name="Breuker C.J."/>
        </authorList>
    </citation>
    <scope>NUCLEOTIDE SEQUENCE</scope>
    <source>
        <tissue evidence="1">Ovary</tissue>
    </source>
</reference>
<accession>S4P2A5</accession>
<sequence>MLLILTCQKFHNYSDVMPRSLIKPQVNICHVHISFDKLHYLCVYSRHPVRVSSKNMLPFLTRNTYSMIILLICHLI</sequence>
<protein>
    <submittedName>
        <fullName evidence="1">Uncharacterized protein</fullName>
    </submittedName>
</protein>
<dbReference type="EMBL" id="GAIX01010102">
    <property type="protein sequence ID" value="JAA82458.1"/>
    <property type="molecule type" value="Transcribed_RNA"/>
</dbReference>
<proteinExistence type="predicted"/>